<reference evidence="3" key="1">
    <citation type="submission" date="2022-05" db="EMBL/GenBank/DDBJ databases">
        <authorList>
            <person name="Jo J.-H."/>
            <person name="Im W.-T."/>
        </authorList>
    </citation>
    <scope>NUCLEOTIDE SEQUENCE</scope>
    <source>
        <strain evidence="3">RG327</strain>
    </source>
</reference>
<keyword evidence="2" id="KW-0732">Signal</keyword>
<proteinExistence type="predicted"/>
<name>A0ABT0RDX0_9SPHN</name>
<dbReference type="Pfam" id="PF04657">
    <property type="entry name" value="DMT_YdcZ"/>
    <property type="match status" value="1"/>
</dbReference>
<dbReference type="PANTHER" id="PTHR34821">
    <property type="entry name" value="INNER MEMBRANE PROTEIN YDCZ"/>
    <property type="match status" value="1"/>
</dbReference>
<feature type="transmembrane region" description="Helical" evidence="1">
    <location>
        <begin position="125"/>
        <end position="144"/>
    </location>
</feature>
<accession>A0ABT0RDX0</accession>
<dbReference type="Proteomes" id="UP001165343">
    <property type="component" value="Unassembled WGS sequence"/>
</dbReference>
<keyword evidence="1" id="KW-0812">Transmembrane</keyword>
<evidence type="ECO:0000313" key="3">
    <source>
        <dbReference type="EMBL" id="MCL6678454.1"/>
    </source>
</evidence>
<protein>
    <submittedName>
        <fullName evidence="3">DMT family transporter</fullName>
    </submittedName>
</protein>
<sequence>MALLIPILLVFFAGAMVAAQAPTNSMLAKAGGSPILAALISFCVGTVALLLVWLATPNRPGVSAFAGLPWYAWIGGFYGAVFVAVAAYVAPRIGVASLITIGIAGQIAMALMLDHFGALGLEREPINFGRVAGAVLVIAGVVLVRRS</sequence>
<keyword evidence="1" id="KW-0472">Membrane</keyword>
<evidence type="ECO:0000313" key="4">
    <source>
        <dbReference type="Proteomes" id="UP001165343"/>
    </source>
</evidence>
<dbReference type="RefSeq" id="WP_249867406.1">
    <property type="nucleotide sequence ID" value="NZ_JAMGBC010000001.1"/>
</dbReference>
<evidence type="ECO:0000256" key="1">
    <source>
        <dbReference type="SAM" id="Phobius"/>
    </source>
</evidence>
<dbReference type="EMBL" id="JAMGBC010000001">
    <property type="protein sequence ID" value="MCL6678454.1"/>
    <property type="molecule type" value="Genomic_DNA"/>
</dbReference>
<comment type="caution">
    <text evidence="3">The sequence shown here is derived from an EMBL/GenBank/DDBJ whole genome shotgun (WGS) entry which is preliminary data.</text>
</comment>
<keyword evidence="4" id="KW-1185">Reference proteome</keyword>
<gene>
    <name evidence="3" type="ORF">LZ519_03865</name>
</gene>
<feature type="transmembrane region" description="Helical" evidence="1">
    <location>
        <begin position="68"/>
        <end position="89"/>
    </location>
</feature>
<keyword evidence="1" id="KW-1133">Transmembrane helix</keyword>
<evidence type="ECO:0000256" key="2">
    <source>
        <dbReference type="SAM" id="SignalP"/>
    </source>
</evidence>
<dbReference type="PANTHER" id="PTHR34821:SF2">
    <property type="entry name" value="INNER MEMBRANE PROTEIN YDCZ"/>
    <property type="match status" value="1"/>
</dbReference>
<feature type="transmembrane region" description="Helical" evidence="1">
    <location>
        <begin position="35"/>
        <end position="56"/>
    </location>
</feature>
<organism evidence="3 4">
    <name type="scientific">Sphingomonas anseongensis</name>
    <dbReference type="NCBI Taxonomy" id="2908207"/>
    <lineage>
        <taxon>Bacteria</taxon>
        <taxon>Pseudomonadati</taxon>
        <taxon>Pseudomonadota</taxon>
        <taxon>Alphaproteobacteria</taxon>
        <taxon>Sphingomonadales</taxon>
        <taxon>Sphingomonadaceae</taxon>
        <taxon>Sphingomonas</taxon>
    </lineage>
</organism>
<feature type="signal peptide" evidence="2">
    <location>
        <begin position="1"/>
        <end position="21"/>
    </location>
</feature>
<feature type="chain" id="PRO_5046741421" evidence="2">
    <location>
        <begin position="22"/>
        <end position="147"/>
    </location>
</feature>
<feature type="transmembrane region" description="Helical" evidence="1">
    <location>
        <begin position="95"/>
        <end position="113"/>
    </location>
</feature>
<dbReference type="InterPro" id="IPR006750">
    <property type="entry name" value="YdcZ"/>
</dbReference>